<dbReference type="Proteomes" id="UP000607435">
    <property type="component" value="Unassembled WGS sequence"/>
</dbReference>
<organism evidence="2 3">
    <name type="scientific">Winogradskyella echinorum</name>
    <dbReference type="NCBI Taxonomy" id="538189"/>
    <lineage>
        <taxon>Bacteria</taxon>
        <taxon>Pseudomonadati</taxon>
        <taxon>Bacteroidota</taxon>
        <taxon>Flavobacteriia</taxon>
        <taxon>Flavobacteriales</taxon>
        <taxon>Flavobacteriaceae</taxon>
        <taxon>Winogradskyella</taxon>
    </lineage>
</organism>
<dbReference type="InterPro" id="IPR004843">
    <property type="entry name" value="Calcineurin-like_PHP"/>
</dbReference>
<comment type="caution">
    <text evidence="2">The sequence shown here is derived from an EMBL/GenBank/DDBJ whole genome shotgun (WGS) entry which is preliminary data.</text>
</comment>
<dbReference type="PRINTS" id="PR00114">
    <property type="entry name" value="STPHPHTASE"/>
</dbReference>
<dbReference type="InterPro" id="IPR029052">
    <property type="entry name" value="Metallo-depent_PP-like"/>
</dbReference>
<reference evidence="2 3" key="1">
    <citation type="submission" date="2020-08" db="EMBL/GenBank/DDBJ databases">
        <title>Winogradskyella ouciana sp. nov., isolated from the hadal seawater of the Mariana Trench.</title>
        <authorList>
            <person name="He X."/>
        </authorList>
    </citation>
    <scope>NUCLEOTIDE SEQUENCE [LARGE SCALE GENOMIC DNA]</scope>
    <source>
        <strain evidence="2 3">KCTC 22026</strain>
    </source>
</reference>
<name>A0ABR6XXT8_9FLAO</name>
<protein>
    <submittedName>
        <fullName evidence="2">Serine/threonine protein phosphatase</fullName>
    </submittedName>
</protein>
<evidence type="ECO:0000313" key="3">
    <source>
        <dbReference type="Proteomes" id="UP000607435"/>
    </source>
</evidence>
<dbReference type="CDD" id="cd00144">
    <property type="entry name" value="MPP_PPP_family"/>
    <property type="match status" value="1"/>
</dbReference>
<sequence>MRTLAIGDIHGGLQALIQIVERAKITPDDQLIFVGDYVDGWSESAQVIQYLIELSKTNECIFIKGNHDVWCEQWLAFGDINDVWYQHGGKETIESYNSFSKDDKQKHLDFFEAMPLYHLDEKHRLFLHAGFTSMHGVEKEVNKQIFYYDRTLWEMALTMDKRIDKDSVIYPNRLKHYKEIYIGHTPTINFGKMEPMNAINVWNVDTGAAFTGKVSAIDIETKEVFQSDALPMLYPNEMGRNKR</sequence>
<dbReference type="InterPro" id="IPR050126">
    <property type="entry name" value="Ap4A_hydrolase"/>
</dbReference>
<dbReference type="SUPFAM" id="SSF56300">
    <property type="entry name" value="Metallo-dependent phosphatases"/>
    <property type="match status" value="1"/>
</dbReference>
<dbReference type="Pfam" id="PF00149">
    <property type="entry name" value="Metallophos"/>
    <property type="match status" value="1"/>
</dbReference>
<dbReference type="EMBL" id="JACOME010000001">
    <property type="protein sequence ID" value="MBC3845293.1"/>
    <property type="molecule type" value="Genomic_DNA"/>
</dbReference>
<evidence type="ECO:0000259" key="1">
    <source>
        <dbReference type="Pfam" id="PF00149"/>
    </source>
</evidence>
<proteinExistence type="predicted"/>
<accession>A0ABR6XXT8</accession>
<dbReference type="InterPro" id="IPR006186">
    <property type="entry name" value="Ser/Thr-sp_prot-phosphatase"/>
</dbReference>
<dbReference type="RefSeq" id="WP_186844410.1">
    <property type="nucleotide sequence ID" value="NZ_JACOME010000001.1"/>
</dbReference>
<gene>
    <name evidence="2" type="ORF">H6H04_02780</name>
</gene>
<dbReference type="PANTHER" id="PTHR42850:SF4">
    <property type="entry name" value="ZINC-DEPENDENT ENDOPOLYPHOSPHATASE"/>
    <property type="match status" value="1"/>
</dbReference>
<evidence type="ECO:0000313" key="2">
    <source>
        <dbReference type="EMBL" id="MBC3845293.1"/>
    </source>
</evidence>
<keyword evidence="3" id="KW-1185">Reference proteome</keyword>
<dbReference type="PANTHER" id="PTHR42850">
    <property type="entry name" value="METALLOPHOSPHOESTERASE"/>
    <property type="match status" value="1"/>
</dbReference>
<dbReference type="Gene3D" id="3.60.21.10">
    <property type="match status" value="1"/>
</dbReference>
<feature type="domain" description="Calcineurin-like phosphoesterase" evidence="1">
    <location>
        <begin position="1"/>
        <end position="192"/>
    </location>
</feature>